<evidence type="ECO:0000256" key="2">
    <source>
        <dbReference type="ARBA" id="ARBA00022737"/>
    </source>
</evidence>
<dbReference type="STRING" id="1618350.UR67_C0001G0078"/>
<feature type="domain" description="Bacterial Ig-like" evidence="5">
    <location>
        <begin position="1552"/>
        <end position="1621"/>
    </location>
</feature>
<proteinExistence type="predicted"/>
<evidence type="ECO:0000259" key="5">
    <source>
        <dbReference type="Pfam" id="PF19077"/>
    </source>
</evidence>
<evidence type="ECO:0000313" key="7">
    <source>
        <dbReference type="Proteomes" id="UP000034581"/>
    </source>
</evidence>
<protein>
    <submittedName>
        <fullName evidence="6">Laminin G, sub domain 2</fullName>
    </submittedName>
</protein>
<organism evidence="6 7">
    <name type="scientific">candidate division CPR3 bacterium GW2011_GWF2_35_18</name>
    <dbReference type="NCBI Taxonomy" id="1618350"/>
    <lineage>
        <taxon>Bacteria</taxon>
        <taxon>Bacteria division CPR3</taxon>
    </lineage>
</organism>
<keyword evidence="4" id="KW-0812">Transmembrane</keyword>
<dbReference type="InterPro" id="IPR013519">
    <property type="entry name" value="Int_alpha_beta-p"/>
</dbReference>
<comment type="caution">
    <text evidence="6">The sequence shown here is derived from an EMBL/GenBank/DDBJ whole genome shotgun (WGS) entry which is preliminary data.</text>
</comment>
<dbReference type="InterPro" id="IPR011044">
    <property type="entry name" value="Quino_amine_DH_bsu"/>
</dbReference>
<keyword evidence="3" id="KW-0325">Glycoprotein</keyword>
<dbReference type="SMART" id="SM00191">
    <property type="entry name" value="Int_alpha"/>
    <property type="match status" value="5"/>
</dbReference>
<keyword evidence="2" id="KW-0677">Repeat</keyword>
<reference evidence="6 7" key="1">
    <citation type="journal article" date="2015" name="Nature">
        <title>rRNA introns, odd ribosomes, and small enigmatic genomes across a large radiation of phyla.</title>
        <authorList>
            <person name="Brown C.T."/>
            <person name="Hug L.A."/>
            <person name="Thomas B.C."/>
            <person name="Sharon I."/>
            <person name="Castelle C.J."/>
            <person name="Singh A."/>
            <person name="Wilkins M.J."/>
            <person name="Williams K.H."/>
            <person name="Banfield J.F."/>
        </authorList>
    </citation>
    <scope>NUCLEOTIDE SEQUENCE [LARGE SCALE GENOMIC DNA]</scope>
</reference>
<dbReference type="InterPro" id="IPR023296">
    <property type="entry name" value="Glyco_hydro_beta-prop_sf"/>
</dbReference>
<dbReference type="PROSITE" id="PS51470">
    <property type="entry name" value="FG_GAP"/>
    <property type="match status" value="3"/>
</dbReference>
<dbReference type="SUPFAM" id="SSF75005">
    <property type="entry name" value="Arabinanase/levansucrase/invertase"/>
    <property type="match status" value="3"/>
</dbReference>
<evidence type="ECO:0000313" key="6">
    <source>
        <dbReference type="EMBL" id="KKP70169.1"/>
    </source>
</evidence>
<keyword evidence="4" id="KW-1133">Transmembrane helix</keyword>
<dbReference type="SUPFAM" id="SSF69318">
    <property type="entry name" value="Integrin alpha N-terminal domain"/>
    <property type="match status" value="2"/>
</dbReference>
<dbReference type="InterPro" id="IPR028994">
    <property type="entry name" value="Integrin_alpha_N"/>
</dbReference>
<dbReference type="PANTHER" id="PTHR35279:SF1">
    <property type="entry name" value="ARABINANASE_LEVANSUCRASE_INVERTASE"/>
    <property type="match status" value="1"/>
</dbReference>
<dbReference type="Gene3D" id="2.115.10.20">
    <property type="entry name" value="Glycosyl hydrolase domain, family 43"/>
    <property type="match status" value="3"/>
</dbReference>
<accession>A0A0G0BL09</accession>
<dbReference type="InterPro" id="IPR044016">
    <property type="entry name" value="Big_13"/>
</dbReference>
<dbReference type="Proteomes" id="UP000034581">
    <property type="component" value="Unassembled WGS sequence"/>
</dbReference>
<feature type="transmembrane region" description="Helical" evidence="4">
    <location>
        <begin position="1635"/>
        <end position="1655"/>
    </location>
</feature>
<keyword evidence="4" id="KW-0472">Membrane</keyword>
<dbReference type="Gene3D" id="2.60.40.10">
    <property type="entry name" value="Immunoglobulins"/>
    <property type="match status" value="1"/>
</dbReference>
<dbReference type="EMBL" id="LBQB01000001">
    <property type="protein sequence ID" value="KKP70169.1"/>
    <property type="molecule type" value="Genomic_DNA"/>
</dbReference>
<dbReference type="Pfam" id="PF19077">
    <property type="entry name" value="Big_13"/>
    <property type="match status" value="1"/>
</dbReference>
<dbReference type="InterPro" id="IPR013517">
    <property type="entry name" value="FG-GAP"/>
</dbReference>
<dbReference type="PANTHER" id="PTHR35279">
    <property type="match status" value="1"/>
</dbReference>
<name>A0A0G0BL09_UNCC3</name>
<evidence type="ECO:0000256" key="1">
    <source>
        <dbReference type="ARBA" id="ARBA00022729"/>
    </source>
</evidence>
<dbReference type="InterPro" id="IPR013783">
    <property type="entry name" value="Ig-like_fold"/>
</dbReference>
<evidence type="ECO:0000256" key="3">
    <source>
        <dbReference type="ARBA" id="ARBA00023180"/>
    </source>
</evidence>
<sequence>MPLKIKILYLFKRIIIILIIFTISFTQKFYLFNNFTNSLAQATPYTFYISSNSSYYTYIDNTNNLVYIGTGDVGVYVINTHNTNNLEDDSIVINYNTTSTPALSSNSIKFIDKIGNLIYIGTSGGLDVIDNNGTVVATDDTINATYSTTSTPVAIGNNNVYASYLDTINKLLYISTYGGGVSVIDTQGTVTISDDTLLITYTTTSTPAIPHNNNQAQVYFDSDNNYLYIGTWGGGMRVFNTQGTKTPADDTVVTNYSTSTTPHLAHNNIEKIGLDSGNKLLYLPSQGSSSDGVLSVVNLNDNTSFAYRTTGVWNTTDSSTGVLLSSNPALQSAGGVKSVYVEGNLLYITHYNLVSSMTVINTQGTVDPSDDTLQGSYGITSSIEISSNYGTFGTLDTTNHLIYISTNNRGTIVVDTKNTASLNDDVYLGRYGIDYYYPENSDGFLQQSIIGDPAASFGAGQGHSLQKGDLNNDGYIDLAVGQDYSISSTGEVHLYQGTSSEIPTERTSFILGEKVNDRFGYSIFISDLNQDNYDDLIVNAVGSPSSLTGRVYIFWGRADFFETIDSYSDAAIVIDAEQAGSRFGGLDLMAVSDFNNDDWPDLALGAYKYDYDGKTDAGKTYVFFGGEHAWDLNLNAGTDADFTVKGDTANYYTGQGHYSADINSDNIDDLIISSYRYDQNYIGSVGIFLGPLTTANKLFSEADLIIEGSTSYQYLGGYQNFIVADIDNDNLQDIIIGLSGYGVSYRGGVMIFLGKSNYLSQTILHPEDADIILYSNIPYHMFGVSVVVNDWNNDGNLDLAVGGYYYGYYTFNTNKDFKGGVYIYYGNNLINMSGEVEAIENADLFITAPHYLTRSLSYGRAMIVGNFDYDEYEDLAILGHGGGTGKLDIWEIGNDEASISLDTISPYYTATVSLSGEANNPIQDKVIDKTTTLLDLGRADYEHGTVYDWDYYHTGYAPSVIKDGTTYKMWYSGSNNTNWRIGYATSTDGINWTKYDGNNCGSTTGDGCIFDLSANGNWDDLHLYGISVIKEGETYKMWYSGHDGSTMRIGYATSTDGITWTRNSGNNCLGTLGDGCLFTKAVNGNWDDAHTYYPYVIKDETIYKMWYTGHDGSNVRIGYATSNDGLTWTRNSGNNCSGTIGDGCVIPLGSSGETDDVHAFSGYVIKDNETYKMWYTGYDGLRYQIHYTTSPDGAIWTKSDNNPVLSQSNTYSIDKGSVYFGSLIKENGIYKMWYTGHDGTNGRLAYATSSDGVSWTKNTYAESNSQSVFLKNIQGKIDGGIWFDCTASDGAFDEISENYSCTSPSSLSEGTHTLTVRSIDQNEVYLPEILYQSTNFNVDDTLPTGSITINEGAENTNSREVILTLSAIDNPSGISQMILSENESFTGSSWESYDTSKTFTLSSNNGTKTVYAKYKDVAGNESTIYSDTIILDTKSPEGPIEIVSPSNNEYTNEKTITLILPGTDDLTEVVEMIISENPNFIGVEWESYSKTKVWTLSEGDGIKTIYIKYRDGAGNESLIYSASIILDTTTTINLVKLGGVTFNKDLTQWELNNSKPVFEGTGEKEAIVNITINSEPIIGNTTIDDTGNWSYTPEINIPLGLHEVTIISTDQAGNKDTINFSIFVRSSIFQLPDTGFLGGTIIFLLTGLISTVIFITKLRR</sequence>
<keyword evidence="1" id="KW-0732">Signal</keyword>
<dbReference type="Gene3D" id="2.130.10.130">
    <property type="entry name" value="Integrin alpha, N-terminal"/>
    <property type="match status" value="3"/>
</dbReference>
<evidence type="ECO:0000256" key="4">
    <source>
        <dbReference type="SAM" id="Phobius"/>
    </source>
</evidence>
<dbReference type="Pfam" id="PF01839">
    <property type="entry name" value="FG-GAP"/>
    <property type="match status" value="1"/>
</dbReference>
<gene>
    <name evidence="6" type="ORF">UR67_C0001G0078</name>
</gene>
<dbReference type="SUPFAM" id="SSF50969">
    <property type="entry name" value="YVTN repeat-like/Quinoprotein amine dehydrogenase"/>
    <property type="match status" value="1"/>
</dbReference>
<feature type="transmembrane region" description="Helical" evidence="4">
    <location>
        <begin position="7"/>
        <end position="25"/>
    </location>
</feature>